<dbReference type="InterPro" id="IPR017452">
    <property type="entry name" value="GPCR_Rhodpsn_7TM"/>
</dbReference>
<dbReference type="AlphaFoldDB" id="A0A3P7J4H2"/>
<evidence type="ECO:0000313" key="11">
    <source>
        <dbReference type="EMBL" id="VDM78016.1"/>
    </source>
</evidence>
<dbReference type="OrthoDB" id="10037617at2759"/>
<dbReference type="GO" id="GO:0008188">
    <property type="term" value="F:neuropeptide receptor activity"/>
    <property type="evidence" value="ECO:0007669"/>
    <property type="project" value="TreeGrafter"/>
</dbReference>
<evidence type="ECO:0000256" key="9">
    <source>
        <dbReference type="SAM" id="SignalP"/>
    </source>
</evidence>
<dbReference type="PROSITE" id="PS50262">
    <property type="entry name" value="G_PROTEIN_RECEP_F1_2"/>
    <property type="match status" value="1"/>
</dbReference>
<evidence type="ECO:0000256" key="3">
    <source>
        <dbReference type="ARBA" id="ARBA00022989"/>
    </source>
</evidence>
<evidence type="ECO:0000256" key="7">
    <source>
        <dbReference type="ARBA" id="ARBA00023224"/>
    </source>
</evidence>
<evidence type="ECO:0000256" key="1">
    <source>
        <dbReference type="ARBA" id="ARBA00004141"/>
    </source>
</evidence>
<reference evidence="11 12" key="1">
    <citation type="submission" date="2018-11" db="EMBL/GenBank/DDBJ databases">
        <authorList>
            <consortium name="Pathogen Informatics"/>
        </authorList>
    </citation>
    <scope>NUCLEOTIDE SEQUENCE [LARGE SCALE GENOMIC DNA]</scope>
</reference>
<dbReference type="Pfam" id="PF00001">
    <property type="entry name" value="7tm_1"/>
    <property type="match status" value="1"/>
</dbReference>
<keyword evidence="6" id="KW-0675">Receptor</keyword>
<feature type="transmembrane region" description="Helical" evidence="8">
    <location>
        <begin position="158"/>
        <end position="183"/>
    </location>
</feature>
<evidence type="ECO:0000256" key="2">
    <source>
        <dbReference type="ARBA" id="ARBA00022692"/>
    </source>
</evidence>
<keyword evidence="3 8" id="KW-1133">Transmembrane helix</keyword>
<evidence type="ECO:0000313" key="12">
    <source>
        <dbReference type="Proteomes" id="UP000270094"/>
    </source>
</evidence>
<gene>
    <name evidence="11" type="ORF">SVUK_LOCUS13014</name>
</gene>
<feature type="domain" description="G-protein coupled receptors family 1 profile" evidence="10">
    <location>
        <begin position="1"/>
        <end position="220"/>
    </location>
</feature>
<evidence type="ECO:0000256" key="8">
    <source>
        <dbReference type="SAM" id="Phobius"/>
    </source>
</evidence>
<evidence type="ECO:0000259" key="10">
    <source>
        <dbReference type="PROSITE" id="PS50262"/>
    </source>
</evidence>
<evidence type="ECO:0000256" key="6">
    <source>
        <dbReference type="ARBA" id="ARBA00023170"/>
    </source>
</evidence>
<dbReference type="InterPro" id="IPR000276">
    <property type="entry name" value="GPCR_Rhodpsn"/>
</dbReference>
<accession>A0A3P7J4H2</accession>
<proteinExistence type="predicted"/>
<keyword evidence="9" id="KW-0732">Signal</keyword>
<feature type="chain" id="PRO_5018166413" description="G-protein coupled receptors family 1 profile domain-containing protein" evidence="9">
    <location>
        <begin position="17"/>
        <end position="279"/>
    </location>
</feature>
<protein>
    <recommendedName>
        <fullName evidence="10">G-protein coupled receptors family 1 profile domain-containing protein</fullName>
    </recommendedName>
</protein>
<organism evidence="11 12">
    <name type="scientific">Strongylus vulgaris</name>
    <name type="common">Blood worm</name>
    <dbReference type="NCBI Taxonomy" id="40348"/>
    <lineage>
        <taxon>Eukaryota</taxon>
        <taxon>Metazoa</taxon>
        <taxon>Ecdysozoa</taxon>
        <taxon>Nematoda</taxon>
        <taxon>Chromadorea</taxon>
        <taxon>Rhabditida</taxon>
        <taxon>Rhabditina</taxon>
        <taxon>Rhabditomorpha</taxon>
        <taxon>Strongyloidea</taxon>
        <taxon>Strongylidae</taxon>
        <taxon>Strongylus</taxon>
    </lineage>
</organism>
<keyword evidence="12" id="KW-1185">Reference proteome</keyword>
<dbReference type="Gene3D" id="1.20.1070.10">
    <property type="entry name" value="Rhodopsin 7-helix transmembrane proteins"/>
    <property type="match status" value="1"/>
</dbReference>
<evidence type="ECO:0000256" key="5">
    <source>
        <dbReference type="ARBA" id="ARBA00023136"/>
    </source>
</evidence>
<feature type="signal peptide" evidence="9">
    <location>
        <begin position="1"/>
        <end position="16"/>
    </location>
</feature>
<keyword evidence="5 8" id="KW-0472">Membrane</keyword>
<dbReference type="PANTHER" id="PTHR24238:SF75">
    <property type="entry name" value="CHOLECYSTOKININ-LIKE RECEPTOR AT 17D1-RELATED"/>
    <property type="match status" value="1"/>
</dbReference>
<feature type="transmembrane region" description="Helical" evidence="8">
    <location>
        <begin position="46"/>
        <end position="67"/>
    </location>
</feature>
<dbReference type="SUPFAM" id="SSF81321">
    <property type="entry name" value="Family A G protein-coupled receptor-like"/>
    <property type="match status" value="1"/>
</dbReference>
<keyword evidence="7" id="KW-0807">Transducer</keyword>
<feature type="transmembrane region" description="Helical" evidence="8">
    <location>
        <begin position="203"/>
        <end position="223"/>
    </location>
</feature>
<dbReference type="PRINTS" id="PR00237">
    <property type="entry name" value="GPCRRHODOPSN"/>
</dbReference>
<dbReference type="Proteomes" id="UP000270094">
    <property type="component" value="Unassembled WGS sequence"/>
</dbReference>
<keyword evidence="2 8" id="KW-0812">Transmembrane</keyword>
<dbReference type="EMBL" id="UYYB01100722">
    <property type="protein sequence ID" value="VDM78016.1"/>
    <property type="molecule type" value="Genomic_DNA"/>
</dbReference>
<evidence type="ECO:0000256" key="4">
    <source>
        <dbReference type="ARBA" id="ARBA00023040"/>
    </source>
</evidence>
<name>A0A3P7J4H2_STRVU</name>
<dbReference type="GO" id="GO:0005886">
    <property type="term" value="C:plasma membrane"/>
    <property type="evidence" value="ECO:0007669"/>
    <property type="project" value="TreeGrafter"/>
</dbReference>
<sequence>MIMLVWVIALAANVLMLFMYEEQTYNGNGLTCASTFKPIYQLANQVYLTIVLLAIPLVIMTVLYGSVIRSLRLGIRLEIAALDLVDQESKRSDSIDENNDDQKQRMSFFHKLSVKTRTLATIPIFREAAMRTRNDIPPLGNSLRSTHRQKSAIAKQRVIRMLIVVVIIFFCCWTPSYVWWLLVYAGDSFESLELNVWNSNVNTFITVLTYISSCANPITYCFLNKKFRTAVYTMFGRKKVLRHHFQKVRYQSKESIFCQVHSTLNIQPWRRIRRSYEPI</sequence>
<dbReference type="PANTHER" id="PTHR24238">
    <property type="entry name" value="G-PROTEIN COUPLED RECEPTOR"/>
    <property type="match status" value="1"/>
</dbReference>
<keyword evidence="4" id="KW-0297">G-protein coupled receptor</keyword>
<comment type="subcellular location">
    <subcellularLocation>
        <location evidence="1">Membrane</location>
        <topology evidence="1">Multi-pass membrane protein</topology>
    </subcellularLocation>
</comment>